<evidence type="ECO:0000313" key="1">
    <source>
        <dbReference type="EMBL" id="MDI7924208.1"/>
    </source>
</evidence>
<keyword evidence="2" id="KW-1185">Reference proteome</keyword>
<dbReference type="SUPFAM" id="SSF56563">
    <property type="entry name" value="Major capsid protein gp5"/>
    <property type="match status" value="1"/>
</dbReference>
<protein>
    <submittedName>
        <fullName evidence="1">Phage major capsid protein</fullName>
    </submittedName>
</protein>
<proteinExistence type="predicted"/>
<reference evidence="1" key="1">
    <citation type="submission" date="2022-03" db="EMBL/GenBank/DDBJ databases">
        <title>Fererhizobium litorale gen. nov., sp. nov., isolated from sandy sediments of the Sea of Japan seashore.</title>
        <authorList>
            <person name="Romanenko L."/>
            <person name="Kurilenko V."/>
            <person name="Otstavnykh N."/>
            <person name="Svetashev V."/>
            <person name="Tekutyeva L."/>
            <person name="Isaeva M."/>
            <person name="Mikhailov V."/>
        </authorList>
    </citation>
    <scope>NUCLEOTIDE SEQUENCE</scope>
    <source>
        <strain evidence="1">KMM 9576</strain>
    </source>
</reference>
<gene>
    <name evidence="1" type="ORF">MRS75_19265</name>
</gene>
<dbReference type="EMBL" id="JALDYZ010000013">
    <property type="protein sequence ID" value="MDI7924208.1"/>
    <property type="molecule type" value="Genomic_DNA"/>
</dbReference>
<evidence type="ECO:0000313" key="2">
    <source>
        <dbReference type="Proteomes" id="UP001161580"/>
    </source>
</evidence>
<accession>A0AAE3U581</accession>
<dbReference type="RefSeq" id="WP_311788290.1">
    <property type="nucleotide sequence ID" value="NZ_JALDYY010000014.1"/>
</dbReference>
<sequence length="383" mass="39220">MDAFQLERVRSDLSDCKGMLIGLARRRGEKAGPGPQTTLTRACVVSLVAQIRKGGIEDIAPRLYRDPGDIVEAALAPGAWLSRAVTSPAMTTVSGWAAELVDGSAIYSGLLASLAPRSAYARLSARGIRASLGSAAALRLPFRADTGDPPSPFVGEGQPSAVRQLDFAAGPQLVPKKASVISHFTAEIARYSTPSIEAVVGAALREDIGAYMDGLLLSDTAASDIEPAGLLAGVTALTPSTATAKGEACAADLSALAAAFDPGAADLAFIMPSAQAVSAGLLCPGASALSIIESDSLAAGTIIAIDASDFASSTGDTPILDTLDDATLVSRSDPAPVVDEAGAVAAPTTSLWQQDLVAIRVIEFVGWTMRRPGRVAFMEGVSW</sequence>
<organism evidence="1 2">
    <name type="scientific">Ferirhizobium litorale</name>
    <dbReference type="NCBI Taxonomy" id="2927786"/>
    <lineage>
        <taxon>Bacteria</taxon>
        <taxon>Pseudomonadati</taxon>
        <taxon>Pseudomonadota</taxon>
        <taxon>Alphaproteobacteria</taxon>
        <taxon>Hyphomicrobiales</taxon>
        <taxon>Rhizobiaceae</taxon>
        <taxon>Ferirhizobium</taxon>
    </lineage>
</organism>
<comment type="caution">
    <text evidence="1">The sequence shown here is derived from an EMBL/GenBank/DDBJ whole genome shotgun (WGS) entry which is preliminary data.</text>
</comment>
<dbReference type="Proteomes" id="UP001161580">
    <property type="component" value="Unassembled WGS sequence"/>
</dbReference>
<dbReference type="AlphaFoldDB" id="A0AAE3U581"/>
<name>A0AAE3U581_9HYPH</name>